<evidence type="ECO:0000313" key="18">
    <source>
        <dbReference type="Proteomes" id="UP000004870"/>
    </source>
</evidence>
<comment type="caution">
    <text evidence="17">The sequence shown here is derived from an EMBL/GenBank/DDBJ whole genome shotgun (WGS) entry which is preliminary data.</text>
</comment>
<feature type="active site" description="Proton acceptor" evidence="16">
    <location>
        <position position="131"/>
    </location>
</feature>
<evidence type="ECO:0000256" key="11">
    <source>
        <dbReference type="ARBA" id="ARBA00022840"/>
    </source>
</evidence>
<dbReference type="Proteomes" id="UP000004870">
    <property type="component" value="Unassembled WGS sequence"/>
</dbReference>
<dbReference type="CDD" id="cd24015">
    <property type="entry name" value="ASKHA_NBD_PanK-III"/>
    <property type="match status" value="1"/>
</dbReference>
<dbReference type="AlphaFoldDB" id="C8NCV9"/>
<feature type="binding site" evidence="16">
    <location>
        <position position="204"/>
    </location>
    <ligand>
        <name>substrate</name>
    </ligand>
</feature>
<evidence type="ECO:0000256" key="6">
    <source>
        <dbReference type="ARBA" id="ARBA00012102"/>
    </source>
</evidence>
<comment type="function">
    <text evidence="16">Catalyzes the phosphorylation of pantothenate (Pan), the first step in CoA biosynthesis.</text>
</comment>
<keyword evidence="8 16" id="KW-0808">Transferase</keyword>
<feature type="binding site" evidence="16">
    <location>
        <position position="154"/>
    </location>
    <ligand>
        <name>ATP</name>
        <dbReference type="ChEBI" id="CHEBI:30616"/>
    </ligand>
</feature>
<proteinExistence type="inferred from homology"/>
<keyword evidence="18" id="KW-1185">Reference proteome</keyword>
<evidence type="ECO:0000256" key="12">
    <source>
        <dbReference type="ARBA" id="ARBA00022958"/>
    </source>
</evidence>
<comment type="pathway">
    <text evidence="4 16">Cofactor biosynthesis; coenzyme A biosynthesis; CoA from (R)-pantothenate: step 1/5.</text>
</comment>
<keyword evidence="9 16" id="KW-0547">Nucleotide-binding</keyword>
<evidence type="ECO:0000256" key="15">
    <source>
        <dbReference type="ARBA" id="ARBA00040883"/>
    </source>
</evidence>
<reference evidence="17 18" key="1">
    <citation type="submission" date="2009-08" db="EMBL/GenBank/DDBJ databases">
        <authorList>
            <person name="Qin X."/>
            <person name="Bachman B."/>
            <person name="Battles P."/>
            <person name="Bell A."/>
            <person name="Bess C."/>
            <person name="Bickham C."/>
            <person name="Chaboub L."/>
            <person name="Chen D."/>
            <person name="Coyle M."/>
            <person name="Deiros D.R."/>
            <person name="Dinh H."/>
            <person name="Forbes L."/>
            <person name="Fowler G."/>
            <person name="Francisco L."/>
            <person name="Fu Q."/>
            <person name="Gubbala S."/>
            <person name="Hale W."/>
            <person name="Han Y."/>
            <person name="Hemphill L."/>
            <person name="Highlander S.K."/>
            <person name="Hirani K."/>
            <person name="Hogues M."/>
            <person name="Jackson L."/>
            <person name="Jakkamsetti A."/>
            <person name="Javaid M."/>
            <person name="Jiang H."/>
            <person name="Korchina V."/>
            <person name="Kovar C."/>
            <person name="Lara F."/>
            <person name="Lee S."/>
            <person name="Mata R."/>
            <person name="Mathew T."/>
            <person name="Moen C."/>
            <person name="Morales K."/>
            <person name="Munidasa M."/>
            <person name="Nazareth L."/>
            <person name="Ngo R."/>
            <person name="Nguyen L."/>
            <person name="Okwuonu G."/>
            <person name="Ongeri F."/>
            <person name="Patil S."/>
            <person name="Petrosino J."/>
            <person name="Pham C."/>
            <person name="Pham P."/>
            <person name="Pu L.-L."/>
            <person name="Puazo M."/>
            <person name="Raj R."/>
            <person name="Reid J."/>
            <person name="Rouhana J."/>
            <person name="Saada N."/>
            <person name="Shang Y."/>
            <person name="Simmons D."/>
            <person name="Thornton R."/>
            <person name="Warren J."/>
            <person name="Weissenberger G."/>
            <person name="Zhang J."/>
            <person name="Zhang L."/>
            <person name="Zhou C."/>
            <person name="Zhu D."/>
            <person name="Muzny D."/>
            <person name="Worley K."/>
            <person name="Gibbs R."/>
        </authorList>
    </citation>
    <scope>NUCLEOTIDE SEQUENCE [LARGE SCALE GENOMIC DNA]</scope>
    <source>
        <strain evidence="18">ATCC 15826 / DSM 8339 / NCTC 10426 / 6573</strain>
    </source>
</reference>
<name>C8NCV9_CARH6</name>
<feature type="binding site" evidence="16">
    <location>
        <position position="122"/>
    </location>
    <ligand>
        <name>substrate</name>
    </ligand>
</feature>
<dbReference type="SUPFAM" id="SSF53067">
    <property type="entry name" value="Actin-like ATPase domain"/>
    <property type="match status" value="2"/>
</dbReference>
<keyword evidence="7 16" id="KW-0963">Cytoplasm</keyword>
<comment type="subcellular location">
    <subcellularLocation>
        <location evidence="3 16">Cytoplasm</location>
    </subcellularLocation>
</comment>
<dbReference type="GO" id="GO:0005737">
    <property type="term" value="C:cytoplasm"/>
    <property type="evidence" value="ECO:0007669"/>
    <property type="project" value="UniProtKB-SubCell"/>
</dbReference>
<evidence type="ECO:0000256" key="16">
    <source>
        <dbReference type="HAMAP-Rule" id="MF_01274"/>
    </source>
</evidence>
<dbReference type="InterPro" id="IPR004619">
    <property type="entry name" value="Type_III_PanK"/>
</dbReference>
<dbReference type="GO" id="GO:0005524">
    <property type="term" value="F:ATP binding"/>
    <property type="evidence" value="ECO:0007669"/>
    <property type="project" value="UniProtKB-UniRule"/>
</dbReference>
<evidence type="ECO:0000313" key="17">
    <source>
        <dbReference type="EMBL" id="EEV87526.1"/>
    </source>
</evidence>
<dbReference type="PANTHER" id="PTHR34265:SF1">
    <property type="entry name" value="TYPE III PANTOTHENATE KINASE"/>
    <property type="match status" value="1"/>
</dbReference>
<comment type="caution">
    <text evidence="16">Lacks conserved residue(s) required for the propagation of feature annotation.</text>
</comment>
<keyword evidence="11 16" id="KW-0067">ATP-binding</keyword>
<comment type="cofactor">
    <cofactor evidence="16">
        <name>NH4(+)</name>
        <dbReference type="ChEBI" id="CHEBI:28938"/>
    </cofactor>
    <cofactor evidence="16">
        <name>K(+)</name>
        <dbReference type="ChEBI" id="CHEBI:29103"/>
    </cofactor>
    <text evidence="16">A monovalent cation. Ammonium or potassium.</text>
</comment>
<dbReference type="InterPro" id="IPR043129">
    <property type="entry name" value="ATPase_NBD"/>
</dbReference>
<evidence type="ECO:0000256" key="5">
    <source>
        <dbReference type="ARBA" id="ARBA00011738"/>
    </source>
</evidence>
<dbReference type="GO" id="GO:0004594">
    <property type="term" value="F:pantothenate kinase activity"/>
    <property type="evidence" value="ECO:0007669"/>
    <property type="project" value="UniProtKB-UniRule"/>
</dbReference>
<dbReference type="HOGENOM" id="CLU_066627_0_0_6"/>
<dbReference type="NCBIfam" id="TIGR00671">
    <property type="entry name" value="baf"/>
    <property type="match status" value="1"/>
</dbReference>
<evidence type="ECO:0000256" key="8">
    <source>
        <dbReference type="ARBA" id="ARBA00022679"/>
    </source>
</evidence>
<dbReference type="HAMAP" id="MF_01274">
    <property type="entry name" value="Pantothen_kinase_3"/>
    <property type="match status" value="1"/>
</dbReference>
<evidence type="ECO:0000256" key="10">
    <source>
        <dbReference type="ARBA" id="ARBA00022777"/>
    </source>
</evidence>
<comment type="subunit">
    <text evidence="5 16">Homodimer.</text>
</comment>
<evidence type="ECO:0000256" key="1">
    <source>
        <dbReference type="ARBA" id="ARBA00001206"/>
    </source>
</evidence>
<dbReference type="GO" id="GO:0015937">
    <property type="term" value="P:coenzyme A biosynthetic process"/>
    <property type="evidence" value="ECO:0007669"/>
    <property type="project" value="UniProtKB-UniRule"/>
</dbReference>
<evidence type="ECO:0000256" key="14">
    <source>
        <dbReference type="ARBA" id="ARBA00038036"/>
    </source>
</evidence>
<comment type="similarity">
    <text evidence="14 16">Belongs to the type III pantothenate kinase family.</text>
</comment>
<protein>
    <recommendedName>
        <fullName evidence="15 16">Type III pantothenate kinase</fullName>
        <ecNumber evidence="6 16">2.7.1.33</ecNumber>
    </recommendedName>
    <alternativeName>
        <fullName evidence="16">PanK-III</fullName>
    </alternativeName>
    <alternativeName>
        <fullName evidence="16">Pantothenic acid kinase</fullName>
    </alternativeName>
</protein>
<gene>
    <name evidence="16 17" type="primary">coaX</name>
    <name evidence="17" type="ORF">HMPREF0198_2337</name>
</gene>
<sequence length="272" mass="30159">MRLSEDCYTLTPTLPPLHRGGENSRVLTTMYLLIDAGNSRIKWLYGNAVPGIVEAASYKEDWRTKLWRAWHLLPEPRRIAISCVNNASIETEVAAIVDDLWGKPLQTFIAQKETNHTLTVAYSEAHTLGADRYLAMLGARGLTHEPLCVVGCGTAITLDVVERDGQHIGGLILPGIRLAENALLQNTQKLRPMRWTPNLLGTDTASCIGAGIHHAIPAGINSIMDELETTTGHYYHRFAFGGDAQILFGNRPDYRIEPDLMFRGMIDRLATD</sequence>
<dbReference type="EMBL" id="ACKY01000128">
    <property type="protein sequence ID" value="EEV87526.1"/>
    <property type="molecule type" value="Genomic_DNA"/>
</dbReference>
<keyword evidence="13 16" id="KW-0173">Coenzyme A biosynthesis</keyword>
<evidence type="ECO:0000256" key="13">
    <source>
        <dbReference type="ARBA" id="ARBA00022993"/>
    </source>
</evidence>
<keyword evidence="12 16" id="KW-0630">Potassium</keyword>
<feature type="binding site" evidence="16">
    <location>
        <begin position="35"/>
        <end position="42"/>
    </location>
    <ligand>
        <name>ATP</name>
        <dbReference type="ChEBI" id="CHEBI:30616"/>
    </ligand>
</feature>
<comment type="cofactor">
    <cofactor evidence="2">
        <name>K(+)</name>
        <dbReference type="ChEBI" id="CHEBI:29103"/>
    </cofactor>
</comment>
<dbReference type="PANTHER" id="PTHR34265">
    <property type="entry name" value="TYPE III PANTOTHENATE KINASE"/>
    <property type="match status" value="1"/>
</dbReference>
<evidence type="ECO:0000256" key="2">
    <source>
        <dbReference type="ARBA" id="ARBA00001958"/>
    </source>
</evidence>
<dbReference type="Gene3D" id="3.30.420.40">
    <property type="match status" value="2"/>
</dbReference>
<evidence type="ECO:0000256" key="7">
    <source>
        <dbReference type="ARBA" id="ARBA00022490"/>
    </source>
</evidence>
<dbReference type="STRING" id="2718.CHUV0807_1329"/>
<organism evidence="17 18">
    <name type="scientific">Cardiobacterium hominis (strain ATCC 15826 / DSM 8339 / NCTC 10426 / 6573)</name>
    <dbReference type="NCBI Taxonomy" id="638300"/>
    <lineage>
        <taxon>Bacteria</taxon>
        <taxon>Pseudomonadati</taxon>
        <taxon>Pseudomonadota</taxon>
        <taxon>Gammaproteobacteria</taxon>
        <taxon>Cardiobacteriales</taxon>
        <taxon>Cardiobacteriaceae</taxon>
        <taxon>Cardiobacterium</taxon>
    </lineage>
</organism>
<dbReference type="EC" id="2.7.1.33" evidence="6 16"/>
<accession>C8NCV9</accession>
<feature type="binding site" evidence="16">
    <location>
        <begin position="129"/>
        <end position="132"/>
    </location>
    <ligand>
        <name>substrate</name>
    </ligand>
</feature>
<keyword evidence="10 16" id="KW-0418">Kinase</keyword>
<dbReference type="Pfam" id="PF03309">
    <property type="entry name" value="Pan_kinase"/>
    <property type="match status" value="1"/>
</dbReference>
<dbReference type="UniPathway" id="UPA00241">
    <property type="reaction ID" value="UER00352"/>
</dbReference>
<evidence type="ECO:0000256" key="4">
    <source>
        <dbReference type="ARBA" id="ARBA00005225"/>
    </source>
</evidence>
<comment type="catalytic activity">
    <reaction evidence="1 16">
        <text>(R)-pantothenate + ATP = (R)-4'-phosphopantothenate + ADP + H(+)</text>
        <dbReference type="Rhea" id="RHEA:16373"/>
        <dbReference type="ChEBI" id="CHEBI:10986"/>
        <dbReference type="ChEBI" id="CHEBI:15378"/>
        <dbReference type="ChEBI" id="CHEBI:29032"/>
        <dbReference type="ChEBI" id="CHEBI:30616"/>
        <dbReference type="ChEBI" id="CHEBI:456216"/>
        <dbReference type="EC" id="2.7.1.33"/>
    </reaction>
</comment>
<evidence type="ECO:0000256" key="3">
    <source>
        <dbReference type="ARBA" id="ARBA00004496"/>
    </source>
</evidence>
<evidence type="ECO:0000256" key="9">
    <source>
        <dbReference type="ARBA" id="ARBA00022741"/>
    </source>
</evidence>